<feature type="domain" description="Tyrosine-protein phosphatase" evidence="2">
    <location>
        <begin position="291"/>
        <end position="439"/>
    </location>
</feature>
<dbReference type="AlphaFoldDB" id="A0A086KIZ3"/>
<dbReference type="OrthoDB" id="333821at2759"/>
<accession>A0A086KIZ3</accession>
<feature type="compositionally biased region" description="Basic and acidic residues" evidence="1">
    <location>
        <begin position="212"/>
        <end position="222"/>
    </location>
</feature>
<dbReference type="InterPro" id="IPR020422">
    <property type="entry name" value="TYR_PHOSPHATASE_DUAL_dom"/>
</dbReference>
<dbReference type="Gene3D" id="3.90.190.10">
    <property type="entry name" value="Protein tyrosine phosphatase superfamily"/>
    <property type="match status" value="1"/>
</dbReference>
<evidence type="ECO:0000256" key="1">
    <source>
        <dbReference type="SAM" id="MobiDB-lite"/>
    </source>
</evidence>
<dbReference type="InterPro" id="IPR029021">
    <property type="entry name" value="Prot-tyrosine_phosphatase-like"/>
</dbReference>
<feature type="compositionally biased region" description="Polar residues" evidence="1">
    <location>
        <begin position="52"/>
        <end position="61"/>
    </location>
</feature>
<dbReference type="VEuPathDB" id="ToxoDB:TGDOM2_311335"/>
<dbReference type="Proteomes" id="UP000028837">
    <property type="component" value="Unassembled WGS sequence"/>
</dbReference>
<dbReference type="SUPFAM" id="SSF52799">
    <property type="entry name" value="(Phosphotyrosine protein) phosphatases II"/>
    <property type="match status" value="1"/>
</dbReference>
<feature type="compositionally biased region" description="Basic and acidic residues" evidence="1">
    <location>
        <begin position="565"/>
        <end position="587"/>
    </location>
</feature>
<feature type="region of interest" description="Disordered" evidence="1">
    <location>
        <begin position="50"/>
        <end position="72"/>
    </location>
</feature>
<proteinExistence type="predicted"/>
<feature type="region of interest" description="Disordered" evidence="1">
    <location>
        <begin position="727"/>
        <end position="757"/>
    </location>
</feature>
<dbReference type="EC" id="3.1.3.16" evidence="3"/>
<dbReference type="GO" id="GO:0004722">
    <property type="term" value="F:protein serine/threonine phosphatase activity"/>
    <property type="evidence" value="ECO:0007669"/>
    <property type="project" value="UniProtKB-EC"/>
</dbReference>
<evidence type="ECO:0000259" key="2">
    <source>
        <dbReference type="PROSITE" id="PS50054"/>
    </source>
</evidence>
<keyword evidence="3" id="KW-0378">Hydrolase</keyword>
<dbReference type="PROSITE" id="PS50054">
    <property type="entry name" value="TYR_PHOSPHATASE_DUAL"/>
    <property type="match status" value="1"/>
</dbReference>
<gene>
    <name evidence="3" type="ORF">TGDOM2_311335</name>
</gene>
<protein>
    <submittedName>
        <fullName evidence="3">Dual specificity phosphatase, catalytic domain-containing protein</fullName>
        <ecNumber evidence="3">3.1.3.16</ecNumber>
    </submittedName>
</protein>
<dbReference type="CDD" id="cd14498">
    <property type="entry name" value="DSP"/>
    <property type="match status" value="1"/>
</dbReference>
<dbReference type="SMART" id="SM00195">
    <property type="entry name" value="DSPc"/>
    <property type="match status" value="1"/>
</dbReference>
<organism evidence="3 4">
    <name type="scientific">Toxoplasma gondii GAB2-2007-GAL-DOM2</name>
    <dbReference type="NCBI Taxonomy" id="1130820"/>
    <lineage>
        <taxon>Eukaryota</taxon>
        <taxon>Sar</taxon>
        <taxon>Alveolata</taxon>
        <taxon>Apicomplexa</taxon>
        <taxon>Conoidasida</taxon>
        <taxon>Coccidia</taxon>
        <taxon>Eucoccidiorida</taxon>
        <taxon>Eimeriorina</taxon>
        <taxon>Sarcocystidae</taxon>
        <taxon>Toxoplasma</taxon>
    </lineage>
</organism>
<dbReference type="PANTHER" id="PTHR46653:SF1">
    <property type="entry name" value="SPECIFICITY PROTEIN PHOSPHATASE, PUTATIVE-RELATED"/>
    <property type="match status" value="1"/>
</dbReference>
<feature type="region of interest" description="Disordered" evidence="1">
    <location>
        <begin position="200"/>
        <end position="224"/>
    </location>
</feature>
<dbReference type="Pfam" id="PF00782">
    <property type="entry name" value="DSPc"/>
    <property type="match status" value="1"/>
</dbReference>
<feature type="compositionally biased region" description="Polar residues" evidence="1">
    <location>
        <begin position="1"/>
        <end position="12"/>
    </location>
</feature>
<feature type="compositionally biased region" description="Low complexity" evidence="1">
    <location>
        <begin position="736"/>
        <end position="753"/>
    </location>
</feature>
<sequence length="812" mass="87495">MEPARPSSSVSTFPPGGISSFDDRSCSNRKDMPSACFAAQSVTAVDAPWKGVSSSASANTMSEKKNAFGNSSSSYPFSRVGLAEAPPANTQGFFCTQRAGFPPGEKAFLPSSSSCLIHGDSFSTAAGEDEGDPEASLLLKCRTSKASESRGGSAARNPDLCQFEDADSEFCASQTPCEAKKRHFSADAKNANTYALLKSHEPRLVSSLPPQSERDQEKRRESSQMLGRRCILAFEKVQTQSQRESVAGRLPSELTERTAASCLDAASVGNFFDGGLATGNGESVEQLEVFGVAAKIKDGLFLGDSYVAQDAEFFVANIITHVINCSDQTPNFFHSGGISYLNVPCPEQGPMERLLDSDGFLSKAIFDFIEKSLALCEGCLVHSARGQSRGATVLIAYFMQKYLWSLSKAKEFLVSRRPDLEMNAEHWMQLQQLECRLWNSRGPLSRSWSNVSHRSDEEMLVSNTYLNSLGAAEVSAVSSTSLPSIGSSRSAESFRASANKRTLKWRDGEDDASSTSCRSAGRKSKTGARLSILKNQVTTMFASAANAADGLRTCPVAQNPQAQESLKKPGSRDELEIPENTKKEFGLHSKAASASRPTESHKPHGGINRKSDSPSAFLTPEYGDLSRQHPAAPLCPTPFSPLLAEALQAAKGSQKRSGKDFSSYISAVLAHKPIPKRYDSGFAAGDNLMTARLSGGVLAPTLASAARAKASLGTRSEENKHFFQMYTTEKSRSRSARASAPSQSSPGPGTSSADSRVLNPYERTGFSTHQPAPAYLRVPGRVHRLVPRHLSRAPSPTPNFNRGTLGKPRWRL</sequence>
<feature type="region of interest" description="Disordered" evidence="1">
    <location>
        <begin position="505"/>
        <end position="526"/>
    </location>
</feature>
<dbReference type="InterPro" id="IPR000340">
    <property type="entry name" value="Dual-sp_phosphatase_cat-dom"/>
</dbReference>
<feature type="region of interest" description="Disordered" evidence="1">
    <location>
        <begin position="559"/>
        <end position="618"/>
    </location>
</feature>
<evidence type="ECO:0000313" key="4">
    <source>
        <dbReference type="Proteomes" id="UP000028837"/>
    </source>
</evidence>
<feature type="region of interest" description="Disordered" evidence="1">
    <location>
        <begin position="1"/>
        <end position="26"/>
    </location>
</feature>
<feature type="region of interest" description="Disordered" evidence="1">
    <location>
        <begin position="788"/>
        <end position="812"/>
    </location>
</feature>
<reference evidence="3 4" key="1">
    <citation type="submission" date="2014-02" db="EMBL/GenBank/DDBJ databases">
        <authorList>
            <person name="Sibley D."/>
            <person name="Venepally P."/>
            <person name="Karamycheva S."/>
            <person name="Hadjithomas M."/>
            <person name="Khan A."/>
            <person name="Brunk B."/>
            <person name="Roos D."/>
            <person name="Caler E."/>
            <person name="Lorenzi H."/>
        </authorList>
    </citation>
    <scope>NUCLEOTIDE SEQUENCE [LARGE SCALE GENOMIC DNA]</scope>
    <source>
        <strain evidence="3 4">GAB2-2007-GAL-DOM2</strain>
    </source>
</reference>
<dbReference type="EMBL" id="AHZU02000437">
    <property type="protein sequence ID" value="KFG44361.1"/>
    <property type="molecule type" value="Genomic_DNA"/>
</dbReference>
<name>A0A086KIZ3_TOXGO</name>
<comment type="caution">
    <text evidence="3">The sequence shown here is derived from an EMBL/GenBank/DDBJ whole genome shotgun (WGS) entry which is preliminary data.</text>
</comment>
<dbReference type="PANTHER" id="PTHR46653">
    <property type="entry name" value="SPECIFICITY PROTEIN PHOSPHATASE, PUTATIVE-RELATED"/>
    <property type="match status" value="1"/>
</dbReference>
<evidence type="ECO:0000313" key="3">
    <source>
        <dbReference type="EMBL" id="KFG44361.1"/>
    </source>
</evidence>